<keyword evidence="2" id="KW-1185">Reference proteome</keyword>
<protein>
    <submittedName>
        <fullName evidence="1">Uncharacterized protein</fullName>
    </submittedName>
</protein>
<comment type="caution">
    <text evidence="1">The sequence shown here is derived from an EMBL/GenBank/DDBJ whole genome shotgun (WGS) entry which is preliminary data.</text>
</comment>
<dbReference type="EMBL" id="JBJURJ010000005">
    <property type="protein sequence ID" value="MFM9328347.1"/>
    <property type="molecule type" value="Genomic_DNA"/>
</dbReference>
<gene>
    <name evidence="1" type="ORF">ACI1P1_08625</name>
</gene>
<organism evidence="1 2">
    <name type="scientific">Paenibacillus mesotrionivorans</name>
    <dbReference type="NCBI Taxonomy" id="3160968"/>
    <lineage>
        <taxon>Bacteria</taxon>
        <taxon>Bacillati</taxon>
        <taxon>Bacillota</taxon>
        <taxon>Bacilli</taxon>
        <taxon>Bacillales</taxon>
        <taxon>Paenibacillaceae</taxon>
        <taxon>Paenibacillus</taxon>
    </lineage>
</organism>
<evidence type="ECO:0000313" key="1">
    <source>
        <dbReference type="EMBL" id="MFM9328347.1"/>
    </source>
</evidence>
<sequence>MRIKQYEYIKENTSQIIRLLSSPEAACEQLASGFGSGFCTTTARQLPQWLGRGFGTVSAVASAAASAWLRRQLQ</sequence>
<accession>A0ACC7P215</accession>
<name>A0ACC7P215_9BACL</name>
<evidence type="ECO:0000313" key="2">
    <source>
        <dbReference type="Proteomes" id="UP001631969"/>
    </source>
</evidence>
<reference evidence="1" key="1">
    <citation type="submission" date="2024-12" db="EMBL/GenBank/DDBJ databases">
        <authorList>
            <person name="Wu N."/>
        </authorList>
    </citation>
    <scope>NUCLEOTIDE SEQUENCE</scope>
    <source>
        <strain evidence="1">P15</strain>
    </source>
</reference>
<proteinExistence type="predicted"/>
<dbReference type="Proteomes" id="UP001631969">
    <property type="component" value="Unassembled WGS sequence"/>
</dbReference>